<keyword evidence="2" id="KW-1185">Reference proteome</keyword>
<evidence type="ECO:0000313" key="2">
    <source>
        <dbReference type="Proteomes" id="UP000228934"/>
    </source>
</evidence>
<reference evidence="2" key="1">
    <citation type="journal article" date="2017" name="Nat. Commun.">
        <title>The North American bullfrog draft genome provides insight into hormonal regulation of long noncoding RNA.</title>
        <authorList>
            <person name="Hammond S.A."/>
            <person name="Warren R.L."/>
            <person name="Vandervalk B.P."/>
            <person name="Kucuk E."/>
            <person name="Khan H."/>
            <person name="Gibb E.A."/>
            <person name="Pandoh P."/>
            <person name="Kirk H."/>
            <person name="Zhao Y."/>
            <person name="Jones M."/>
            <person name="Mungall A.J."/>
            <person name="Coope R."/>
            <person name="Pleasance S."/>
            <person name="Moore R.A."/>
            <person name="Holt R.A."/>
            <person name="Round J.M."/>
            <person name="Ohora S."/>
            <person name="Walle B.V."/>
            <person name="Veldhoen N."/>
            <person name="Helbing C.C."/>
            <person name="Birol I."/>
        </authorList>
    </citation>
    <scope>NUCLEOTIDE SEQUENCE [LARGE SCALE GENOMIC DNA]</scope>
</reference>
<evidence type="ECO:0000313" key="1">
    <source>
        <dbReference type="EMBL" id="PIO14129.1"/>
    </source>
</evidence>
<protein>
    <submittedName>
        <fullName evidence="1">Uncharacterized protein</fullName>
    </submittedName>
</protein>
<gene>
    <name evidence="1" type="ORF">AB205_0131650</name>
</gene>
<organism evidence="1 2">
    <name type="scientific">Aquarana catesbeiana</name>
    <name type="common">American bullfrog</name>
    <name type="synonym">Rana catesbeiana</name>
    <dbReference type="NCBI Taxonomy" id="8400"/>
    <lineage>
        <taxon>Eukaryota</taxon>
        <taxon>Metazoa</taxon>
        <taxon>Chordata</taxon>
        <taxon>Craniata</taxon>
        <taxon>Vertebrata</taxon>
        <taxon>Euteleostomi</taxon>
        <taxon>Amphibia</taxon>
        <taxon>Batrachia</taxon>
        <taxon>Anura</taxon>
        <taxon>Neobatrachia</taxon>
        <taxon>Ranoidea</taxon>
        <taxon>Ranidae</taxon>
        <taxon>Aquarana</taxon>
    </lineage>
</organism>
<proteinExistence type="predicted"/>
<dbReference type="Proteomes" id="UP000228934">
    <property type="component" value="Unassembled WGS sequence"/>
</dbReference>
<dbReference type="AlphaFoldDB" id="A0A2G9QER8"/>
<accession>A0A2G9QER8</accession>
<dbReference type="EMBL" id="KZ021327">
    <property type="protein sequence ID" value="PIO14129.1"/>
    <property type="molecule type" value="Genomic_DNA"/>
</dbReference>
<sequence length="66" mass="7326">MKINNHSILVSQQMEICRMCMHGVGQMQSSISIYKAYINLLVCGSLGMGKPQEMCARCIKSLCINS</sequence>
<name>A0A2G9QER8_AQUCT</name>